<feature type="domain" description="EGF-like" evidence="3">
    <location>
        <begin position="24"/>
        <end position="57"/>
    </location>
</feature>
<evidence type="ECO:0000313" key="5">
    <source>
        <dbReference type="Proteomes" id="UP000494165"/>
    </source>
</evidence>
<organism evidence="4 5">
    <name type="scientific">Cloeon dipterum</name>
    <dbReference type="NCBI Taxonomy" id="197152"/>
    <lineage>
        <taxon>Eukaryota</taxon>
        <taxon>Metazoa</taxon>
        <taxon>Ecdysozoa</taxon>
        <taxon>Arthropoda</taxon>
        <taxon>Hexapoda</taxon>
        <taxon>Insecta</taxon>
        <taxon>Pterygota</taxon>
        <taxon>Palaeoptera</taxon>
        <taxon>Ephemeroptera</taxon>
        <taxon>Pisciforma</taxon>
        <taxon>Baetidae</taxon>
        <taxon>Cloeon</taxon>
    </lineage>
</organism>
<keyword evidence="1" id="KW-1015">Disulfide bond</keyword>
<comment type="caution">
    <text evidence="1">Lacks conserved residue(s) required for the propagation of feature annotation.</text>
</comment>
<feature type="signal peptide" evidence="2">
    <location>
        <begin position="1"/>
        <end position="19"/>
    </location>
</feature>
<dbReference type="Gene3D" id="2.10.25.10">
    <property type="entry name" value="Laminin"/>
    <property type="match status" value="1"/>
</dbReference>
<dbReference type="InterPro" id="IPR000742">
    <property type="entry name" value="EGF"/>
</dbReference>
<keyword evidence="2" id="KW-0732">Signal</keyword>
<proteinExistence type="predicted"/>
<keyword evidence="5" id="KW-1185">Reference proteome</keyword>
<name>A0A8S1CWN6_9INSE</name>
<evidence type="ECO:0000256" key="1">
    <source>
        <dbReference type="PROSITE-ProRule" id="PRU00076"/>
    </source>
</evidence>
<dbReference type="EMBL" id="CADEPI010000070">
    <property type="protein sequence ID" value="CAB3372191.1"/>
    <property type="molecule type" value="Genomic_DNA"/>
</dbReference>
<feature type="disulfide bond" evidence="1">
    <location>
        <begin position="28"/>
        <end position="38"/>
    </location>
</feature>
<protein>
    <recommendedName>
        <fullName evidence="3">EGF-like domain-containing protein</fullName>
    </recommendedName>
</protein>
<dbReference type="OrthoDB" id="6516201at2759"/>
<comment type="caution">
    <text evidence="4">The sequence shown here is derived from an EMBL/GenBank/DDBJ whole genome shotgun (WGS) entry which is preliminary data.</text>
</comment>
<feature type="chain" id="PRO_5035770043" description="EGF-like domain-containing protein" evidence="2">
    <location>
        <begin position="20"/>
        <end position="127"/>
    </location>
</feature>
<evidence type="ECO:0000256" key="2">
    <source>
        <dbReference type="SAM" id="SignalP"/>
    </source>
</evidence>
<dbReference type="Proteomes" id="UP000494165">
    <property type="component" value="Unassembled WGS sequence"/>
</dbReference>
<gene>
    <name evidence="4" type="ORF">CLODIP_2_CD10920</name>
</gene>
<sequence length="127" mass="13828">MKLCICFIISSLAIITALPASNKEPFVCTKECRNGGECVGPDTCFCRYANFEGPQCDLPVNRCNTSGPSKNLKSVSCTPSRCTLECKSGYVFPPLGKSKISLFCRTDVWVQKGANTTSTYHPSCQPE</sequence>
<reference evidence="4 5" key="1">
    <citation type="submission" date="2020-04" db="EMBL/GenBank/DDBJ databases">
        <authorList>
            <person name="Alioto T."/>
            <person name="Alioto T."/>
            <person name="Gomez Garrido J."/>
        </authorList>
    </citation>
    <scope>NUCLEOTIDE SEQUENCE [LARGE SCALE GENOMIC DNA]</scope>
</reference>
<evidence type="ECO:0000259" key="3">
    <source>
        <dbReference type="PROSITE" id="PS50026"/>
    </source>
</evidence>
<keyword evidence="1" id="KW-0245">EGF-like domain</keyword>
<evidence type="ECO:0000313" key="4">
    <source>
        <dbReference type="EMBL" id="CAB3372191.1"/>
    </source>
</evidence>
<dbReference type="PROSITE" id="PS50026">
    <property type="entry name" value="EGF_3"/>
    <property type="match status" value="1"/>
</dbReference>
<accession>A0A8S1CWN6</accession>
<dbReference type="AlphaFoldDB" id="A0A8S1CWN6"/>